<dbReference type="Pfam" id="PF05987">
    <property type="entry name" value="DUF898"/>
    <property type="match status" value="1"/>
</dbReference>
<keyword evidence="3" id="KW-1185">Reference proteome</keyword>
<evidence type="ECO:0000313" key="2">
    <source>
        <dbReference type="EMBL" id="PSL13286.1"/>
    </source>
</evidence>
<keyword evidence="1" id="KW-1133">Transmembrane helix</keyword>
<accession>A0A2P8EUZ2</accession>
<dbReference type="AlphaFoldDB" id="A0A2P8EUZ2"/>
<feature type="transmembrane region" description="Helical" evidence="1">
    <location>
        <begin position="263"/>
        <end position="283"/>
    </location>
</feature>
<feature type="transmembrane region" description="Helical" evidence="1">
    <location>
        <begin position="168"/>
        <end position="185"/>
    </location>
</feature>
<feature type="transmembrane region" description="Helical" evidence="1">
    <location>
        <begin position="295"/>
        <end position="314"/>
    </location>
</feature>
<keyword evidence="1" id="KW-0472">Membrane</keyword>
<sequence length="462" mass="51169">MVSHAITSSRHVKNSARLKPFPYLGGGFFVLGLSLSNTEGSVESDNAPTPWNVAREAKDATQAKKTPLASGQVQGAFVGRRGRVFWMALRFGVYTLLTVGMYRFWMKTRLRRWYWSSVRIGGIPLEYVGDPLEKVLGFLIAVVFLAFYIGVVNLLLMFASFSLFQGEYPAYILSFAGVIPFWFYARYRARRYVLARTRWRGVRFGLAPGAWGYVGRALALWIVTILSAGMLWPLKTFWLEKYVTDRTWFGTVRMEQGGRWTMLFRPFLNVVFPGVGLAGLMIWVGYSERFKGGEMAAGAVLAVWSLIGLVHYQVQAKRLLANAKRAANMGLVAEPRTRTVFRIYVVGYGIAGIVSSVALVPIALAGLIVFEASGGSMGAVQEILAGMPVWAAPVVGGLSYFAMFLMWSALRQAFVTMPLWRLYADTLSVIGADAMGQVQQRPRDEFAEAEGFAEALDVGAAI</sequence>
<dbReference type="EMBL" id="PYGJ01000034">
    <property type="protein sequence ID" value="PSL13286.1"/>
    <property type="molecule type" value="Genomic_DNA"/>
</dbReference>
<organism evidence="2 3">
    <name type="scientific">Shimia abyssi</name>
    <dbReference type="NCBI Taxonomy" id="1662395"/>
    <lineage>
        <taxon>Bacteria</taxon>
        <taxon>Pseudomonadati</taxon>
        <taxon>Pseudomonadota</taxon>
        <taxon>Alphaproteobacteria</taxon>
        <taxon>Rhodobacterales</taxon>
        <taxon>Roseobacteraceae</taxon>
    </lineage>
</organism>
<feature type="transmembrane region" description="Helical" evidence="1">
    <location>
        <begin position="135"/>
        <end position="156"/>
    </location>
</feature>
<dbReference type="Proteomes" id="UP000240418">
    <property type="component" value="Unassembled WGS sequence"/>
</dbReference>
<dbReference type="OrthoDB" id="7462354at2"/>
<proteinExistence type="predicted"/>
<protein>
    <submittedName>
        <fullName evidence="2">Uncharacterized protein DUF898</fullName>
    </submittedName>
</protein>
<dbReference type="InterPro" id="IPR010295">
    <property type="entry name" value="DUF898"/>
</dbReference>
<feature type="transmembrane region" description="Helical" evidence="1">
    <location>
        <begin position="390"/>
        <end position="410"/>
    </location>
</feature>
<feature type="transmembrane region" description="Helical" evidence="1">
    <location>
        <begin position="345"/>
        <end position="370"/>
    </location>
</feature>
<evidence type="ECO:0000256" key="1">
    <source>
        <dbReference type="SAM" id="Phobius"/>
    </source>
</evidence>
<reference evidence="2 3" key="1">
    <citation type="submission" date="2018-03" db="EMBL/GenBank/DDBJ databases">
        <title>Genomic Encyclopedia of Archaeal and Bacterial Type Strains, Phase II (KMG-II): from individual species to whole genera.</title>
        <authorList>
            <person name="Goeker M."/>
        </authorList>
    </citation>
    <scope>NUCLEOTIDE SEQUENCE [LARGE SCALE GENOMIC DNA]</scope>
    <source>
        <strain evidence="2 3">DSM 100673</strain>
    </source>
</reference>
<keyword evidence="1" id="KW-0812">Transmembrane</keyword>
<name>A0A2P8EUZ2_9RHOB</name>
<comment type="caution">
    <text evidence="2">The sequence shown here is derived from an EMBL/GenBank/DDBJ whole genome shotgun (WGS) entry which is preliminary data.</text>
</comment>
<gene>
    <name evidence="2" type="ORF">CLV88_1345</name>
</gene>
<evidence type="ECO:0000313" key="3">
    <source>
        <dbReference type="Proteomes" id="UP000240418"/>
    </source>
</evidence>
<feature type="transmembrane region" description="Helical" evidence="1">
    <location>
        <begin position="84"/>
        <end position="105"/>
    </location>
</feature>